<accession>A0A173ST07</accession>
<dbReference type="SUPFAM" id="SSF82171">
    <property type="entry name" value="DPP6 N-terminal domain-like"/>
    <property type="match status" value="1"/>
</dbReference>
<name>A0A173ST07_PARDI</name>
<dbReference type="PANTHER" id="PTHR36842">
    <property type="entry name" value="PROTEIN TOLB HOMOLOG"/>
    <property type="match status" value="1"/>
</dbReference>
<reference evidence="2 3" key="1">
    <citation type="submission" date="2015-09" db="EMBL/GenBank/DDBJ databases">
        <authorList>
            <consortium name="Pathogen Informatics"/>
        </authorList>
    </citation>
    <scope>NUCLEOTIDE SEQUENCE [LARGE SCALE GENOMIC DNA]</scope>
    <source>
        <strain evidence="2 3">2789STDY5608872</strain>
    </source>
</reference>
<evidence type="ECO:0000313" key="3">
    <source>
        <dbReference type="Proteomes" id="UP000095591"/>
    </source>
</evidence>
<dbReference type="EMBL" id="CYXP01000002">
    <property type="protein sequence ID" value="CUM92859.1"/>
    <property type="molecule type" value="Genomic_DNA"/>
</dbReference>
<proteinExistence type="inferred from homology"/>
<organism evidence="2 3">
    <name type="scientific">Parabacteroides distasonis</name>
    <dbReference type="NCBI Taxonomy" id="823"/>
    <lineage>
        <taxon>Bacteria</taxon>
        <taxon>Pseudomonadati</taxon>
        <taxon>Bacteroidota</taxon>
        <taxon>Bacteroidia</taxon>
        <taxon>Bacteroidales</taxon>
        <taxon>Tannerellaceae</taxon>
        <taxon>Parabacteroides</taxon>
    </lineage>
</organism>
<evidence type="ECO:0000313" key="2">
    <source>
        <dbReference type="EMBL" id="CUM92859.1"/>
    </source>
</evidence>
<protein>
    <submittedName>
        <fullName evidence="2">Translocation protein TolB</fullName>
    </submittedName>
</protein>
<dbReference type="InterPro" id="IPR011042">
    <property type="entry name" value="6-blade_b-propeller_TolB-like"/>
</dbReference>
<dbReference type="PROSITE" id="PS51257">
    <property type="entry name" value="PROKAR_LIPOPROTEIN"/>
    <property type="match status" value="1"/>
</dbReference>
<dbReference type="AlphaFoldDB" id="A0A173ST07"/>
<gene>
    <name evidence="2" type="ORF">ERS852429_01147</name>
</gene>
<dbReference type="RefSeq" id="WP_057318996.1">
    <property type="nucleotide sequence ID" value="NZ_CYXP01000002.1"/>
</dbReference>
<dbReference type="Pfam" id="PF07676">
    <property type="entry name" value="PD40"/>
    <property type="match status" value="4"/>
</dbReference>
<sequence>MKKHYLYIICVCFIVLGIFSCSDTVPVSKETSEKPILYPDYADVTIPNNIAPLNFKIQNAHTEAFAVFCFEEVKLQVKEKKGQFHIPAANWKKLLRKATGKTIQVKLYAKDKEWLSYPEFSLFIAQEPMDSYLAYRLIEPGYELWNQMGIYQRSLETYEQSPIMENKHSGQNCMNCHSFCMQNPNKMLFHMRDKYAGTYLIDGDKIEKLNTKTEQTISPLVYPSWHPSGKYVAFSVNQTSQNFHSNDKNRVEVFDSQSDVVVYDTEKHEIISTPAIRTKEAFETFPTFSPDGRTLYFCTAEARSMPHEYSEVKYNLCSIAFDPVTRSFASEIDTLYNVRENGKSVSFPRVSPDGKFLLFTLSGYGNFSIWHKDADLYILDIESGFFHPLRNANSTDTESYHSWSSNSRWIVFSSRRIDGLYTRPYFAYIDESGNASKPFLLPQKDTDFYHRFMKSYNIPEFITGKVSSNIRKISKLAKGSKGIDVTYHK</sequence>
<dbReference type="Proteomes" id="UP000095591">
    <property type="component" value="Unassembled WGS sequence"/>
</dbReference>
<comment type="similarity">
    <text evidence="1">Belongs to the TolB family.</text>
</comment>
<evidence type="ECO:0000256" key="1">
    <source>
        <dbReference type="ARBA" id="ARBA00009820"/>
    </source>
</evidence>
<dbReference type="Gene3D" id="2.120.10.30">
    <property type="entry name" value="TolB, C-terminal domain"/>
    <property type="match status" value="2"/>
</dbReference>
<dbReference type="InterPro" id="IPR011659">
    <property type="entry name" value="WD40"/>
</dbReference>